<dbReference type="PANTHER" id="PTHR11616:SF321">
    <property type="entry name" value="SODIUM-DEPENDENT NUTRIENT AMINO ACID TRANSPORTER 1-RELATED"/>
    <property type="match status" value="1"/>
</dbReference>
<feature type="binding site" evidence="14">
    <location>
        <position position="83"/>
    </location>
    <ligand>
        <name>Na(+)</name>
        <dbReference type="ChEBI" id="CHEBI:29101"/>
        <label>1</label>
    </ligand>
</feature>
<feature type="transmembrane region" description="Helical" evidence="16">
    <location>
        <begin position="142"/>
        <end position="169"/>
    </location>
</feature>
<dbReference type="GO" id="GO:0005886">
    <property type="term" value="C:plasma membrane"/>
    <property type="evidence" value="ECO:0007669"/>
    <property type="project" value="TreeGrafter"/>
</dbReference>
<dbReference type="PRINTS" id="PR00176">
    <property type="entry name" value="NANEUSMPORT"/>
</dbReference>
<evidence type="ECO:0000256" key="6">
    <source>
        <dbReference type="ARBA" id="ARBA00022970"/>
    </source>
</evidence>
<name>A0A6J0B9E5_NEOLC</name>
<keyword evidence="14" id="KW-0479">Metal-binding</keyword>
<keyword evidence="8 14" id="KW-0915">Sodium</keyword>
<evidence type="ECO:0000256" key="7">
    <source>
        <dbReference type="ARBA" id="ARBA00022989"/>
    </source>
</evidence>
<feature type="transmembrane region" description="Helical" evidence="16">
    <location>
        <begin position="443"/>
        <end position="466"/>
    </location>
</feature>
<feature type="transmembrane region" description="Helical" evidence="16">
    <location>
        <begin position="517"/>
        <end position="537"/>
    </location>
</feature>
<sequence>MVVPKDGRRNPSFLGDDGAAVDLGKEIAREYGNNDSNFGHFQTPSTAPKEQMTIAEDGEERATWGSGLEFLMSCIAMSIGLGNVWRFPFTAYENGGGAFLIPYIIVLFVVGKPFYYLEMIMGQFTSRSSVKMWALAPGFKGVGWAQMFSMISVGTYYCSLMSLTLFYLIKSFSYELPWSRCLEEWDGCVDSVKSNDSVIAGNGTMRSSAELYFSKTVLREKENIDDGIGLPDWRLTLCLLFAWCCIFGVLARGVKGSGKAAYFLAIFPYIIMIALLIRAVTLEGAIDGIIFFIKPNWEKLFDPNVWYAAVTQCFFSLSVCFGGVVMYSSYNEFDHNIYRDAMVVTTLDTFTSLMAGFTIFGILGNLAHELGTDDIRNVVRGGTGLAFISYPDAIAKFSVLPQAFSFLFFLMLYVLGIGSAIALAGGINSVICDQFPTWKHWHVVLGTSIFGFLVGMVYCTPGGQFVLQLVDYYAGSFIVFVLATFEVTGIFWVYGLENFIDDVEFMLDRRPSVYWRLCWGVVTPLLLAAILIYTIAIMEPLKYSGISYPDSAHTAGWLLMTFGAIQIPLWMGVTIISKRNLGLPEMIYAAFEPSKHWGPKNPARLASWREFKECARKRRAERTASKAKQILYVLVGCEEKL</sequence>
<evidence type="ECO:0000256" key="15">
    <source>
        <dbReference type="RuleBase" id="RU003732"/>
    </source>
</evidence>
<accession>A0A6J0B9E5</accession>
<dbReference type="GO" id="GO:0005283">
    <property type="term" value="F:amino acid:sodium symporter activity"/>
    <property type="evidence" value="ECO:0007669"/>
    <property type="project" value="TreeGrafter"/>
</dbReference>
<evidence type="ECO:0000256" key="12">
    <source>
        <dbReference type="ARBA" id="ARBA00023201"/>
    </source>
</evidence>
<dbReference type="Proteomes" id="UP000829291">
    <property type="component" value="Chromosome 5"/>
</dbReference>
<dbReference type="PROSITE" id="PS00754">
    <property type="entry name" value="NA_NEUROTRAN_SYMP_2"/>
    <property type="match status" value="1"/>
</dbReference>
<dbReference type="AlphaFoldDB" id="A0A6J0B9E5"/>
<dbReference type="SUPFAM" id="SSF161070">
    <property type="entry name" value="SNF-like"/>
    <property type="match status" value="1"/>
</dbReference>
<keyword evidence="11" id="KW-0325">Glycoprotein</keyword>
<feature type="transmembrane region" description="Helical" evidence="16">
    <location>
        <begin position="305"/>
        <end position="329"/>
    </location>
</feature>
<dbReference type="Pfam" id="PF00209">
    <property type="entry name" value="SNF"/>
    <property type="match status" value="1"/>
</dbReference>
<feature type="transmembrane region" description="Helical" evidence="16">
    <location>
        <begin position="70"/>
        <end position="88"/>
    </location>
</feature>
<feature type="transmembrane region" description="Helical" evidence="16">
    <location>
        <begin position="557"/>
        <end position="576"/>
    </location>
</feature>
<dbReference type="PROSITE" id="PS50267">
    <property type="entry name" value="NA_NEUROTRAN_SYMP_3"/>
    <property type="match status" value="1"/>
</dbReference>
<keyword evidence="4 15" id="KW-0812">Transmembrane</keyword>
<evidence type="ECO:0000256" key="8">
    <source>
        <dbReference type="ARBA" id="ARBA00023053"/>
    </source>
</evidence>
<feature type="transmembrane region" description="Helical" evidence="16">
    <location>
        <begin position="341"/>
        <end position="363"/>
    </location>
</feature>
<dbReference type="GO" id="GO:0089718">
    <property type="term" value="P:amino acid import across plasma membrane"/>
    <property type="evidence" value="ECO:0007669"/>
    <property type="project" value="TreeGrafter"/>
</dbReference>
<dbReference type="PANTHER" id="PTHR11616">
    <property type="entry name" value="SODIUM/CHLORIDE DEPENDENT TRANSPORTER"/>
    <property type="match status" value="1"/>
</dbReference>
<dbReference type="KEGG" id="nlo:107217308"/>
<evidence type="ECO:0000313" key="18">
    <source>
        <dbReference type="RefSeq" id="XP_015510283.1"/>
    </source>
</evidence>
<dbReference type="InterPro" id="IPR000175">
    <property type="entry name" value="Na/ntran_symport"/>
</dbReference>
<gene>
    <name evidence="18" type="primary">LOC107217308</name>
</gene>
<evidence type="ECO:0000256" key="5">
    <source>
        <dbReference type="ARBA" id="ARBA00022847"/>
    </source>
</evidence>
<evidence type="ECO:0000313" key="17">
    <source>
        <dbReference type="Proteomes" id="UP000829291"/>
    </source>
</evidence>
<feature type="binding site" evidence="14">
    <location>
        <position position="316"/>
    </location>
    <ligand>
        <name>Na(+)</name>
        <dbReference type="ChEBI" id="CHEBI:29101"/>
        <label>1</label>
    </ligand>
</feature>
<dbReference type="GeneID" id="107217308"/>
<protein>
    <recommendedName>
        <fullName evidence="15">Transporter</fullName>
    </recommendedName>
</protein>
<evidence type="ECO:0000256" key="4">
    <source>
        <dbReference type="ARBA" id="ARBA00022692"/>
    </source>
</evidence>
<keyword evidence="9" id="KW-0406">Ion transport</keyword>
<keyword evidence="10 16" id="KW-0472">Membrane</keyword>
<evidence type="ECO:0000256" key="9">
    <source>
        <dbReference type="ARBA" id="ARBA00023065"/>
    </source>
</evidence>
<comment type="subcellular location">
    <subcellularLocation>
        <location evidence="1">Membrane</location>
        <topology evidence="1">Multi-pass membrane protein</topology>
    </subcellularLocation>
</comment>
<organism evidence="18">
    <name type="scientific">Neodiprion lecontei</name>
    <name type="common">Redheaded pine sawfly</name>
    <dbReference type="NCBI Taxonomy" id="441921"/>
    <lineage>
        <taxon>Eukaryota</taxon>
        <taxon>Metazoa</taxon>
        <taxon>Ecdysozoa</taxon>
        <taxon>Arthropoda</taxon>
        <taxon>Hexapoda</taxon>
        <taxon>Insecta</taxon>
        <taxon>Pterygota</taxon>
        <taxon>Neoptera</taxon>
        <taxon>Endopterygota</taxon>
        <taxon>Hymenoptera</taxon>
        <taxon>Tenthredinoidea</taxon>
        <taxon>Diprionidae</taxon>
        <taxon>Diprioninae</taxon>
        <taxon>Neodiprion</taxon>
    </lineage>
</organism>
<dbReference type="GO" id="GO:0015179">
    <property type="term" value="F:L-amino acid transmembrane transporter activity"/>
    <property type="evidence" value="ECO:0007669"/>
    <property type="project" value="TreeGrafter"/>
</dbReference>
<reference evidence="18" key="1">
    <citation type="submission" date="2025-08" db="UniProtKB">
        <authorList>
            <consortium name="RefSeq"/>
        </authorList>
    </citation>
    <scope>IDENTIFICATION</scope>
    <source>
        <tissue evidence="18">Thorax and Abdomen</tissue>
    </source>
</reference>
<evidence type="ECO:0000256" key="10">
    <source>
        <dbReference type="ARBA" id="ARBA00023136"/>
    </source>
</evidence>
<feature type="transmembrane region" description="Helical" evidence="16">
    <location>
        <begin position="472"/>
        <end position="496"/>
    </location>
</feature>
<dbReference type="RefSeq" id="XP_015510283.1">
    <property type="nucleotide sequence ID" value="XM_015654797.2"/>
</dbReference>
<feature type="binding site" evidence="14">
    <location>
        <position position="419"/>
    </location>
    <ligand>
        <name>Na(+)</name>
        <dbReference type="ChEBI" id="CHEBI:29101"/>
        <label>1</label>
    </ligand>
</feature>
<comment type="similarity">
    <text evidence="2 15">Belongs to the sodium:neurotransmitter symporter (SNF) (TC 2.A.22) family.</text>
</comment>
<dbReference type="InterPro" id="IPR037272">
    <property type="entry name" value="SNS_sf"/>
</dbReference>
<evidence type="ECO:0000256" key="2">
    <source>
        <dbReference type="ARBA" id="ARBA00006459"/>
    </source>
</evidence>
<dbReference type="InParanoid" id="A0A6J0B9E5"/>
<evidence type="ECO:0000256" key="16">
    <source>
        <dbReference type="SAM" id="Phobius"/>
    </source>
</evidence>
<feature type="transmembrane region" description="Helical" evidence="16">
    <location>
        <begin position="100"/>
        <end position="121"/>
    </location>
</feature>
<evidence type="ECO:0000256" key="13">
    <source>
        <dbReference type="ARBA" id="ARBA00037785"/>
    </source>
</evidence>
<feature type="transmembrane region" description="Helical" evidence="16">
    <location>
        <begin position="263"/>
        <end position="293"/>
    </location>
</feature>
<feature type="transmembrane region" description="Helical" evidence="16">
    <location>
        <begin position="233"/>
        <end position="251"/>
    </location>
</feature>
<keyword evidence="7 16" id="KW-1133">Transmembrane helix</keyword>
<evidence type="ECO:0000256" key="3">
    <source>
        <dbReference type="ARBA" id="ARBA00022448"/>
    </source>
</evidence>
<proteinExistence type="inferred from homology"/>
<dbReference type="CDD" id="cd10324">
    <property type="entry name" value="SLC6sbd"/>
    <property type="match status" value="1"/>
</dbReference>
<feature type="binding site" evidence="14">
    <location>
        <position position="415"/>
    </location>
    <ligand>
        <name>Na(+)</name>
        <dbReference type="ChEBI" id="CHEBI:29101"/>
        <label>1</label>
    </ligand>
</feature>
<keyword evidence="12" id="KW-0739">Sodium transport</keyword>
<evidence type="ECO:0000256" key="14">
    <source>
        <dbReference type="PIRSR" id="PIRSR600175-1"/>
    </source>
</evidence>
<dbReference type="PROSITE" id="PS00610">
    <property type="entry name" value="NA_NEUROTRAN_SYMP_1"/>
    <property type="match status" value="1"/>
</dbReference>
<keyword evidence="17" id="KW-1185">Reference proteome</keyword>
<keyword evidence="5 15" id="KW-0769">Symport</keyword>
<comment type="function">
    <text evidence="13">Unusual broad substrate spectrum amino acid:sodium cotransporter that promotes absorption of the D isomers of essential amino acids. Neutral amino acids are the preferred substrates, especially methionine and phenylalanine.</text>
</comment>
<dbReference type="GO" id="GO:0046872">
    <property type="term" value="F:metal ion binding"/>
    <property type="evidence" value="ECO:0007669"/>
    <property type="project" value="UniProtKB-KW"/>
</dbReference>
<keyword evidence="6" id="KW-0029">Amino-acid transport</keyword>
<feature type="transmembrane region" description="Helical" evidence="16">
    <location>
        <begin position="406"/>
        <end position="431"/>
    </location>
</feature>
<dbReference type="OrthoDB" id="6581954at2759"/>
<evidence type="ECO:0000256" key="11">
    <source>
        <dbReference type="ARBA" id="ARBA00023180"/>
    </source>
</evidence>
<evidence type="ECO:0000256" key="1">
    <source>
        <dbReference type="ARBA" id="ARBA00004141"/>
    </source>
</evidence>
<keyword evidence="3 15" id="KW-0813">Transport</keyword>
<dbReference type="FunCoup" id="A0A6J0B9E5">
    <property type="interactions" value="26"/>
</dbReference>